<evidence type="ECO:0000313" key="1">
    <source>
        <dbReference type="EMBL" id="KIY67192.1"/>
    </source>
</evidence>
<keyword evidence="2" id="KW-1185">Reference proteome</keyword>
<protein>
    <submittedName>
        <fullName evidence="1">Uncharacterized protein</fullName>
    </submittedName>
</protein>
<proteinExistence type="predicted"/>
<organism evidence="1 2">
    <name type="scientific">Cylindrobasidium torrendii FP15055 ss-10</name>
    <dbReference type="NCBI Taxonomy" id="1314674"/>
    <lineage>
        <taxon>Eukaryota</taxon>
        <taxon>Fungi</taxon>
        <taxon>Dikarya</taxon>
        <taxon>Basidiomycota</taxon>
        <taxon>Agaricomycotina</taxon>
        <taxon>Agaricomycetes</taxon>
        <taxon>Agaricomycetidae</taxon>
        <taxon>Agaricales</taxon>
        <taxon>Marasmiineae</taxon>
        <taxon>Physalacriaceae</taxon>
        <taxon>Cylindrobasidium</taxon>
    </lineage>
</organism>
<accession>A0A0D7B9J5</accession>
<dbReference type="OrthoDB" id="3200419at2759"/>
<reference evidence="1 2" key="1">
    <citation type="journal article" date="2015" name="Fungal Genet. Biol.">
        <title>Evolution of novel wood decay mechanisms in Agaricales revealed by the genome sequences of Fistulina hepatica and Cylindrobasidium torrendii.</title>
        <authorList>
            <person name="Floudas D."/>
            <person name="Held B.W."/>
            <person name="Riley R."/>
            <person name="Nagy L.G."/>
            <person name="Koehler G."/>
            <person name="Ransdell A.S."/>
            <person name="Younus H."/>
            <person name="Chow J."/>
            <person name="Chiniquy J."/>
            <person name="Lipzen A."/>
            <person name="Tritt A."/>
            <person name="Sun H."/>
            <person name="Haridas S."/>
            <person name="LaButti K."/>
            <person name="Ohm R.A."/>
            <person name="Kues U."/>
            <person name="Blanchette R.A."/>
            <person name="Grigoriev I.V."/>
            <person name="Minto R.E."/>
            <person name="Hibbett D.S."/>
        </authorList>
    </citation>
    <scope>NUCLEOTIDE SEQUENCE [LARGE SCALE GENOMIC DNA]</scope>
    <source>
        <strain evidence="1 2">FP15055 ss-10</strain>
    </source>
</reference>
<evidence type="ECO:0000313" key="2">
    <source>
        <dbReference type="Proteomes" id="UP000054007"/>
    </source>
</evidence>
<gene>
    <name evidence="1" type="ORF">CYLTODRAFT_397546</name>
</gene>
<dbReference type="Proteomes" id="UP000054007">
    <property type="component" value="Unassembled WGS sequence"/>
</dbReference>
<dbReference type="AlphaFoldDB" id="A0A0D7B9J5"/>
<sequence length="184" mass="19783">MFRGLSLNTTPANDADEKKAIHPTLRNDLYSAVDQVKAWLAGARQGDGVSYGPILAIIQKHFPETKIGMESFGRADDEVAVIVAGVTNMVLELGKWESMAGAMATRTWADALANAFTKYAGPRKDAIARGISRGVNNANVTLLTTNFTAKIQIISSLKSVITRIYGAGTSETRQAEATFSSKFI</sequence>
<name>A0A0D7B9J5_9AGAR</name>
<dbReference type="EMBL" id="KN880532">
    <property type="protein sequence ID" value="KIY67192.1"/>
    <property type="molecule type" value="Genomic_DNA"/>
</dbReference>